<dbReference type="FunFam" id="1.20.5.1500:FF:000001">
    <property type="entry name" value="Nucleosome assembly protein 1-like 1"/>
    <property type="match status" value="1"/>
</dbReference>
<dbReference type="AlphaFoldDB" id="A0A8S1E3Y2"/>
<reference evidence="6 7" key="1">
    <citation type="submission" date="2020-04" db="EMBL/GenBank/DDBJ databases">
        <authorList>
            <person name="Alioto T."/>
            <person name="Alioto T."/>
            <person name="Gomez Garrido J."/>
        </authorList>
    </citation>
    <scope>NUCLEOTIDE SEQUENCE [LARGE SCALE GENOMIC DNA]</scope>
</reference>
<dbReference type="SUPFAM" id="SSF143113">
    <property type="entry name" value="NAP-like"/>
    <property type="match status" value="1"/>
</dbReference>
<dbReference type="InterPro" id="IPR037231">
    <property type="entry name" value="NAP-like_sf"/>
</dbReference>
<evidence type="ECO:0000256" key="4">
    <source>
        <dbReference type="RuleBase" id="RU003876"/>
    </source>
</evidence>
<protein>
    <recommendedName>
        <fullName evidence="8">Nucleosome assembly protein 1-like 4</fullName>
    </recommendedName>
</protein>
<proteinExistence type="inferred from homology"/>
<accession>A0A8S1E3Y2</accession>
<dbReference type="EMBL" id="CADEPI010000718">
    <property type="protein sequence ID" value="CAB3388213.1"/>
    <property type="molecule type" value="Genomic_DNA"/>
</dbReference>
<feature type="compositionally biased region" description="Acidic residues" evidence="5">
    <location>
        <begin position="374"/>
        <end position="396"/>
    </location>
</feature>
<dbReference type="Pfam" id="PF00956">
    <property type="entry name" value="NAP"/>
    <property type="match status" value="1"/>
</dbReference>
<dbReference type="Proteomes" id="UP000494165">
    <property type="component" value="Unassembled WGS sequence"/>
</dbReference>
<dbReference type="GO" id="GO:0005634">
    <property type="term" value="C:nucleus"/>
    <property type="evidence" value="ECO:0007669"/>
    <property type="project" value="UniProtKB-SubCell"/>
</dbReference>
<dbReference type="OrthoDB" id="27325at2759"/>
<sequence>MSNSLRHVRRSQPEIIICCAWLANRGCNASHSKFNPTMQMAANKVKDDVELDEMEDEEDAGDGVVVSKRSLLGALNQYQNVLEMMQALSPSVKRRLKALKRLQFEATKVEAQFYQEYHELEMKYEALYQPFRDKRKEIVNGAHEPTDQESEWPSDDEKEDDLCDETTKMKIEDVAADSKPAAAAEDKNKKNEPEKGIPDFWLTIFKNVGILSEMVQEHDEPILKNLKDIVVTLTDKPMGFNLDFYFAPNDFFNNAVLTKHYEMKCEPDEGDPFSFEGPEIVKCTGCTIDWKKGKNVTVKVVKKKQKHRSRGSVRTVTRTVQNDSFFNFFDPPAVEDENEMDDHIQSLLTADFEIGHYIRERIVPNAVLFFTGEALEDEDYEEEEEMEDEDEEEGENEGGGGVVNKASLRNAAAGNPNECKQQ</sequence>
<comment type="caution">
    <text evidence="6">The sequence shown here is derived from an EMBL/GenBank/DDBJ whole genome shotgun (WGS) entry which is preliminary data.</text>
</comment>
<dbReference type="Gene3D" id="3.30.1120.90">
    <property type="entry name" value="Nucleosome assembly protein"/>
    <property type="match status" value="1"/>
</dbReference>
<gene>
    <name evidence="6" type="ORF">CLODIP_2_CD02677</name>
</gene>
<evidence type="ECO:0000256" key="5">
    <source>
        <dbReference type="SAM" id="MobiDB-lite"/>
    </source>
</evidence>
<keyword evidence="7" id="KW-1185">Reference proteome</keyword>
<dbReference type="InterPro" id="IPR002164">
    <property type="entry name" value="NAP_family"/>
</dbReference>
<keyword evidence="3" id="KW-0539">Nucleus</keyword>
<dbReference type="GO" id="GO:0006334">
    <property type="term" value="P:nucleosome assembly"/>
    <property type="evidence" value="ECO:0007669"/>
    <property type="project" value="InterPro"/>
</dbReference>
<organism evidence="6 7">
    <name type="scientific">Cloeon dipterum</name>
    <dbReference type="NCBI Taxonomy" id="197152"/>
    <lineage>
        <taxon>Eukaryota</taxon>
        <taxon>Metazoa</taxon>
        <taxon>Ecdysozoa</taxon>
        <taxon>Arthropoda</taxon>
        <taxon>Hexapoda</taxon>
        <taxon>Insecta</taxon>
        <taxon>Pterygota</taxon>
        <taxon>Palaeoptera</taxon>
        <taxon>Ephemeroptera</taxon>
        <taxon>Pisciforma</taxon>
        <taxon>Baetidae</taxon>
        <taxon>Cloeon</taxon>
    </lineage>
</organism>
<dbReference type="PANTHER" id="PTHR11875">
    <property type="entry name" value="TESTIS-SPECIFIC Y-ENCODED PROTEIN"/>
    <property type="match status" value="1"/>
</dbReference>
<dbReference type="FunFam" id="3.30.1120.90:FF:000001">
    <property type="entry name" value="Nucleosome assembly protein 1-like 1"/>
    <property type="match status" value="1"/>
</dbReference>
<feature type="region of interest" description="Disordered" evidence="5">
    <location>
        <begin position="374"/>
        <end position="422"/>
    </location>
</feature>
<evidence type="ECO:0000313" key="6">
    <source>
        <dbReference type="EMBL" id="CAB3388213.1"/>
    </source>
</evidence>
<evidence type="ECO:0000313" key="7">
    <source>
        <dbReference type="Proteomes" id="UP000494165"/>
    </source>
</evidence>
<feature type="compositionally biased region" description="Acidic residues" evidence="5">
    <location>
        <begin position="147"/>
        <end position="161"/>
    </location>
</feature>
<feature type="region of interest" description="Disordered" evidence="5">
    <location>
        <begin position="173"/>
        <end position="192"/>
    </location>
</feature>
<evidence type="ECO:0000256" key="3">
    <source>
        <dbReference type="ARBA" id="ARBA00023242"/>
    </source>
</evidence>
<comment type="similarity">
    <text evidence="2 4">Belongs to the nucleosome assembly protein (NAP) family.</text>
</comment>
<dbReference type="Gene3D" id="1.20.5.1500">
    <property type="match status" value="1"/>
</dbReference>
<evidence type="ECO:0008006" key="8">
    <source>
        <dbReference type="Google" id="ProtNLM"/>
    </source>
</evidence>
<name>A0A8S1E3Y2_9INSE</name>
<evidence type="ECO:0000256" key="1">
    <source>
        <dbReference type="ARBA" id="ARBA00004123"/>
    </source>
</evidence>
<feature type="region of interest" description="Disordered" evidence="5">
    <location>
        <begin position="142"/>
        <end position="161"/>
    </location>
</feature>
<evidence type="ECO:0000256" key="2">
    <source>
        <dbReference type="ARBA" id="ARBA00009947"/>
    </source>
</evidence>
<comment type="subcellular location">
    <subcellularLocation>
        <location evidence="1">Nucleus</location>
    </subcellularLocation>
</comment>